<organism evidence="2 3">
    <name type="scientific">Metasolibacillus meyeri</name>
    <dbReference type="NCBI Taxonomy" id="1071052"/>
    <lineage>
        <taxon>Bacteria</taxon>
        <taxon>Bacillati</taxon>
        <taxon>Bacillota</taxon>
        <taxon>Bacilli</taxon>
        <taxon>Bacillales</taxon>
        <taxon>Caryophanaceae</taxon>
        <taxon>Metasolibacillus</taxon>
    </lineage>
</organism>
<sequence>MTNQQETATETLYNKNFWYADWSFPIFVALLSAGIFAGTHMYYEYRIGAFNDVAIVAMLEAGLQGAGYGAAAAFGASFLFARILEGSLVGILDIGGSLQTGIGIGVPALLLGAGITAPLESFTLSLITGGALGIAIGYIIIGVRKFTVGQSNSTFGADIMMGAGNTSGRFLGPLIVISAASASIPIGIGSIIGAALFYAWKKPVAGGAILGAMLFGAFFPISLS</sequence>
<evidence type="ECO:0000256" key="1">
    <source>
        <dbReference type="SAM" id="Phobius"/>
    </source>
</evidence>
<comment type="caution">
    <text evidence="2">The sequence shown here is derived from an EMBL/GenBank/DDBJ whole genome shotgun (WGS) entry which is preliminary data.</text>
</comment>
<dbReference type="NCBIfam" id="TIGR03579">
    <property type="entry name" value="EF_0833"/>
    <property type="match status" value="1"/>
</dbReference>
<gene>
    <name evidence="2" type="ORF">P9B03_13610</name>
</gene>
<proteinExistence type="predicted"/>
<dbReference type="EMBL" id="JARSFG010000017">
    <property type="protein sequence ID" value="MEC1179530.1"/>
    <property type="molecule type" value="Genomic_DNA"/>
</dbReference>
<keyword evidence="1" id="KW-1133">Transmembrane helix</keyword>
<feature type="transmembrane region" description="Helical" evidence="1">
    <location>
        <begin position="22"/>
        <end position="43"/>
    </location>
</feature>
<accession>A0AAW9NXL4</accession>
<keyword evidence="1" id="KW-0812">Transmembrane</keyword>
<evidence type="ECO:0000313" key="3">
    <source>
        <dbReference type="Proteomes" id="UP001344888"/>
    </source>
</evidence>
<dbReference type="Pfam" id="PF14187">
    <property type="entry name" value="DUF4310"/>
    <property type="match status" value="1"/>
</dbReference>
<feature type="transmembrane region" description="Helical" evidence="1">
    <location>
        <begin position="63"/>
        <end position="84"/>
    </location>
</feature>
<keyword evidence="1" id="KW-0472">Membrane</keyword>
<feature type="transmembrane region" description="Helical" evidence="1">
    <location>
        <begin position="96"/>
        <end position="116"/>
    </location>
</feature>
<dbReference type="Proteomes" id="UP001344888">
    <property type="component" value="Unassembled WGS sequence"/>
</dbReference>
<name>A0AAW9NXL4_9BACL</name>
<feature type="transmembrane region" description="Helical" evidence="1">
    <location>
        <begin position="170"/>
        <end position="198"/>
    </location>
</feature>
<dbReference type="InterPro" id="IPR025456">
    <property type="entry name" value="DUF4310"/>
</dbReference>
<feature type="transmembrane region" description="Helical" evidence="1">
    <location>
        <begin position="122"/>
        <end position="141"/>
    </location>
</feature>
<reference evidence="2 3" key="1">
    <citation type="submission" date="2023-03" db="EMBL/GenBank/DDBJ databases">
        <title>Bacillus Genome Sequencing.</title>
        <authorList>
            <person name="Dunlap C."/>
        </authorList>
    </citation>
    <scope>NUCLEOTIDE SEQUENCE [LARGE SCALE GENOMIC DNA]</scope>
    <source>
        <strain evidence="2 3">B-59205</strain>
    </source>
</reference>
<protein>
    <submittedName>
        <fullName evidence="2">DUF4310 family protein</fullName>
    </submittedName>
</protein>
<dbReference type="RefSeq" id="WP_107837833.1">
    <property type="nucleotide sequence ID" value="NZ_JARSFG010000017.1"/>
</dbReference>
<dbReference type="AlphaFoldDB" id="A0AAW9NXL4"/>
<evidence type="ECO:0000313" key="2">
    <source>
        <dbReference type="EMBL" id="MEC1179530.1"/>
    </source>
</evidence>
<keyword evidence="3" id="KW-1185">Reference proteome</keyword>
<feature type="transmembrane region" description="Helical" evidence="1">
    <location>
        <begin position="204"/>
        <end position="223"/>
    </location>
</feature>